<feature type="compositionally biased region" description="Basic and acidic residues" evidence="12">
    <location>
        <begin position="33"/>
        <end position="61"/>
    </location>
</feature>
<comment type="function">
    <text evidence="9">Probable molecular chaperone assisting protein biosynthesis and transport in the endoplasmic reticulum. Required for the proper biosynthesis and transport of pulmonary surfactant-associated protein A/SP-A, pulmonary surfactant-associated protein D/SP-D and the lipid transporter ABCA3. By regulating both the proper expression and the degradation through the endoplasmic reticulum-associated protein degradation pathway of these proteins plays a crucial role in pulmonary surfactant homeostasis. Has an anti-fibrotic activity by negatively regulating the secretion of type I and type III collagens. This calcium-binding protein also transiently associates with immature PCSK6 and regulates its secretion.</text>
</comment>
<comment type="subunit">
    <text evidence="10">Interacts with PCSK6 (immature form including the propeptide); probably involved in the maturation and the secretion of PCSK6.</text>
</comment>
<dbReference type="Gene3D" id="1.10.238.10">
    <property type="entry name" value="EF-hand"/>
    <property type="match status" value="3"/>
</dbReference>
<dbReference type="EMBL" id="JBDJPC010000010">
    <property type="protein sequence ID" value="KAL1490461.1"/>
    <property type="molecule type" value="Genomic_DNA"/>
</dbReference>
<evidence type="ECO:0000256" key="12">
    <source>
        <dbReference type="SAM" id="MobiDB-lite"/>
    </source>
</evidence>
<dbReference type="GO" id="GO:0015031">
    <property type="term" value="P:protein transport"/>
    <property type="evidence" value="ECO:0007669"/>
    <property type="project" value="UniProtKB-ARBA"/>
</dbReference>
<keyword evidence="7" id="KW-0325">Glycoprotein</keyword>
<evidence type="ECO:0000256" key="10">
    <source>
        <dbReference type="ARBA" id="ARBA00063143"/>
    </source>
</evidence>
<dbReference type="InterPro" id="IPR002048">
    <property type="entry name" value="EF_hand_dom"/>
</dbReference>
<gene>
    <name evidence="14" type="ORF">ABEB36_013150</name>
</gene>
<evidence type="ECO:0000256" key="8">
    <source>
        <dbReference type="ARBA" id="ARBA00023186"/>
    </source>
</evidence>
<keyword evidence="15" id="KW-1185">Reference proteome</keyword>
<evidence type="ECO:0000259" key="13">
    <source>
        <dbReference type="PROSITE" id="PS50222"/>
    </source>
</evidence>
<keyword evidence="4" id="KW-0677">Repeat</keyword>
<dbReference type="AlphaFoldDB" id="A0ABD1E702"/>
<evidence type="ECO:0000313" key="14">
    <source>
        <dbReference type="EMBL" id="KAL1490461.1"/>
    </source>
</evidence>
<reference evidence="14 15" key="1">
    <citation type="submission" date="2024-05" db="EMBL/GenBank/DDBJ databases">
        <title>Genetic variation in Jamaican populations of the coffee berry borer (Hypothenemus hampei).</title>
        <authorList>
            <person name="Errbii M."/>
            <person name="Myrie A."/>
        </authorList>
    </citation>
    <scope>NUCLEOTIDE SEQUENCE [LARGE SCALE GENOMIC DNA]</scope>
    <source>
        <strain evidence="14">JA-Hopewell-2020-01-JO</strain>
        <tissue evidence="14">Whole body</tissue>
    </source>
</reference>
<dbReference type="PANTHER" id="PTHR10827:SF95">
    <property type="entry name" value="LD34388P"/>
    <property type="match status" value="1"/>
</dbReference>
<evidence type="ECO:0000256" key="2">
    <source>
        <dbReference type="ARBA" id="ARBA00022723"/>
    </source>
</evidence>
<dbReference type="PANTHER" id="PTHR10827">
    <property type="entry name" value="RETICULOCALBIN"/>
    <property type="match status" value="1"/>
</dbReference>
<evidence type="ECO:0000256" key="5">
    <source>
        <dbReference type="ARBA" id="ARBA00022824"/>
    </source>
</evidence>
<feature type="domain" description="EF-hand" evidence="13">
    <location>
        <begin position="280"/>
        <end position="315"/>
    </location>
</feature>
<dbReference type="InterPro" id="IPR011992">
    <property type="entry name" value="EF-hand-dom_pair"/>
</dbReference>
<sequence>MHTYIIVFSILINCIFFGNGAVMHKSFSHGHHEHNNLNQERESDGAYSPREPHYNDEGHHNSEFDHEAILGSTKEAEEYDHLPPEEAKRRLEILLTKMDISKDGFIDRNELKAWIMRSFRMLSEEEAIEKLEDADEDNDGKVSWSEYLSDTYGVNSDQDDSLRFHEESLHLISEDKEMWQAADKDHDGLLNETEFQAFSNPEEHPDMLPIILNQTLRNKDTDKDGAISFQEFVGDKGADLNKEALVSEKHKFDVEYDKDKDGKLMGQEILSWIVPSNEEIADEEVIHLFAHSDDDHDDLLSFQEVLDHHETFVGSEATDYGDHLHNIHQFNDEL</sequence>
<evidence type="ECO:0000313" key="15">
    <source>
        <dbReference type="Proteomes" id="UP001566132"/>
    </source>
</evidence>
<evidence type="ECO:0000256" key="1">
    <source>
        <dbReference type="ARBA" id="ARBA00004319"/>
    </source>
</evidence>
<protein>
    <recommendedName>
        <fullName evidence="11">Reticulocalbin-3</fullName>
    </recommendedName>
</protein>
<dbReference type="FunFam" id="1.10.238.10:FF:000104">
    <property type="entry name" value="calumenin isoform X1"/>
    <property type="match status" value="1"/>
</dbReference>
<dbReference type="SUPFAM" id="SSF47473">
    <property type="entry name" value="EF-hand"/>
    <property type="match status" value="2"/>
</dbReference>
<keyword evidence="3" id="KW-0732">Signal</keyword>
<organism evidence="14 15">
    <name type="scientific">Hypothenemus hampei</name>
    <name type="common">Coffee berry borer</name>
    <dbReference type="NCBI Taxonomy" id="57062"/>
    <lineage>
        <taxon>Eukaryota</taxon>
        <taxon>Metazoa</taxon>
        <taxon>Ecdysozoa</taxon>
        <taxon>Arthropoda</taxon>
        <taxon>Hexapoda</taxon>
        <taxon>Insecta</taxon>
        <taxon>Pterygota</taxon>
        <taxon>Neoptera</taxon>
        <taxon>Endopterygota</taxon>
        <taxon>Coleoptera</taxon>
        <taxon>Polyphaga</taxon>
        <taxon>Cucujiformia</taxon>
        <taxon>Curculionidae</taxon>
        <taxon>Scolytinae</taxon>
        <taxon>Hypothenemus</taxon>
    </lineage>
</organism>
<comment type="subcellular location">
    <subcellularLocation>
        <location evidence="1">Endoplasmic reticulum lumen</location>
    </subcellularLocation>
</comment>
<accession>A0ABD1E702</accession>
<dbReference type="Proteomes" id="UP001566132">
    <property type="component" value="Unassembled WGS sequence"/>
</dbReference>
<evidence type="ECO:0000256" key="7">
    <source>
        <dbReference type="ARBA" id="ARBA00023180"/>
    </source>
</evidence>
<keyword evidence="8" id="KW-0143">Chaperone</keyword>
<feature type="region of interest" description="Disordered" evidence="12">
    <location>
        <begin position="30"/>
        <end position="61"/>
    </location>
</feature>
<keyword evidence="5" id="KW-0256">Endoplasmic reticulum</keyword>
<evidence type="ECO:0000256" key="3">
    <source>
        <dbReference type="ARBA" id="ARBA00022729"/>
    </source>
</evidence>
<dbReference type="GO" id="GO:0046872">
    <property type="term" value="F:metal ion binding"/>
    <property type="evidence" value="ECO:0007669"/>
    <property type="project" value="UniProtKB-KW"/>
</dbReference>
<dbReference type="SMART" id="SM00054">
    <property type="entry name" value="EFh"/>
    <property type="match status" value="5"/>
</dbReference>
<feature type="domain" description="EF-hand" evidence="13">
    <location>
        <begin position="86"/>
        <end position="121"/>
    </location>
</feature>
<dbReference type="PROSITE" id="PS50222">
    <property type="entry name" value="EF_HAND_2"/>
    <property type="match status" value="4"/>
</dbReference>
<keyword evidence="6" id="KW-0106">Calcium</keyword>
<evidence type="ECO:0000256" key="9">
    <source>
        <dbReference type="ARBA" id="ARBA00056975"/>
    </source>
</evidence>
<dbReference type="GO" id="GO:0005788">
    <property type="term" value="C:endoplasmic reticulum lumen"/>
    <property type="evidence" value="ECO:0007669"/>
    <property type="project" value="UniProtKB-SubCell"/>
</dbReference>
<feature type="domain" description="EF-hand" evidence="13">
    <location>
        <begin position="122"/>
        <end position="157"/>
    </location>
</feature>
<dbReference type="PROSITE" id="PS00018">
    <property type="entry name" value="EF_HAND_1"/>
    <property type="match status" value="5"/>
</dbReference>
<dbReference type="Pfam" id="PF13499">
    <property type="entry name" value="EF-hand_7"/>
    <property type="match status" value="2"/>
</dbReference>
<dbReference type="CDD" id="cd16227">
    <property type="entry name" value="EFh_CREC_RCN2_like"/>
    <property type="match status" value="1"/>
</dbReference>
<evidence type="ECO:0000256" key="4">
    <source>
        <dbReference type="ARBA" id="ARBA00022737"/>
    </source>
</evidence>
<feature type="domain" description="EF-hand" evidence="13">
    <location>
        <begin position="170"/>
        <end position="205"/>
    </location>
</feature>
<comment type="caution">
    <text evidence="14">The sequence shown here is derived from an EMBL/GenBank/DDBJ whole genome shotgun (WGS) entry which is preliminary data.</text>
</comment>
<proteinExistence type="predicted"/>
<keyword evidence="2" id="KW-0479">Metal-binding</keyword>
<name>A0ABD1E702_HYPHA</name>
<dbReference type="InterPro" id="IPR018247">
    <property type="entry name" value="EF_Hand_1_Ca_BS"/>
</dbReference>
<evidence type="ECO:0000256" key="6">
    <source>
        <dbReference type="ARBA" id="ARBA00022837"/>
    </source>
</evidence>
<evidence type="ECO:0000256" key="11">
    <source>
        <dbReference type="ARBA" id="ARBA00072696"/>
    </source>
</evidence>